<protein>
    <submittedName>
        <fullName evidence="3">NADPH:quinone reductase</fullName>
    </submittedName>
</protein>
<dbReference type="InterPro" id="IPR013154">
    <property type="entry name" value="ADH-like_N"/>
</dbReference>
<organism evidence="3 4">
    <name type="scientific">Marinicauda algicola</name>
    <dbReference type="NCBI Taxonomy" id="2029849"/>
    <lineage>
        <taxon>Bacteria</taxon>
        <taxon>Pseudomonadati</taxon>
        <taxon>Pseudomonadota</taxon>
        <taxon>Alphaproteobacteria</taxon>
        <taxon>Maricaulales</taxon>
        <taxon>Maricaulaceae</taxon>
        <taxon>Marinicauda</taxon>
    </lineage>
</organism>
<evidence type="ECO:0000313" key="4">
    <source>
        <dbReference type="Proteomes" id="UP000308054"/>
    </source>
</evidence>
<reference evidence="3 4" key="1">
    <citation type="journal article" date="2017" name="Int. J. Syst. Evol. Microbiol.">
        <title>Marinicauda algicola sp. nov., isolated from a marine red alga Rhodosorus marinus.</title>
        <authorList>
            <person name="Jeong S.E."/>
            <person name="Jeon S.H."/>
            <person name="Chun B.H."/>
            <person name="Kim D.W."/>
            <person name="Jeon C.O."/>
        </authorList>
    </citation>
    <scope>NUCLEOTIDE SEQUENCE [LARGE SCALE GENOMIC DNA]</scope>
    <source>
        <strain evidence="3 4">JCM 31718</strain>
    </source>
</reference>
<dbReference type="GO" id="GO:0016491">
    <property type="term" value="F:oxidoreductase activity"/>
    <property type="evidence" value="ECO:0007669"/>
    <property type="project" value="InterPro"/>
</dbReference>
<accession>A0A4S2H2V8</accession>
<dbReference type="InterPro" id="IPR036291">
    <property type="entry name" value="NAD(P)-bd_dom_sf"/>
</dbReference>
<dbReference type="AlphaFoldDB" id="A0A4S2H2V8"/>
<dbReference type="PANTHER" id="PTHR44154:SF1">
    <property type="entry name" value="QUINONE OXIDOREDUCTASE"/>
    <property type="match status" value="1"/>
</dbReference>
<comment type="caution">
    <text evidence="3">The sequence shown here is derived from an EMBL/GenBank/DDBJ whole genome shotgun (WGS) entry which is preliminary data.</text>
</comment>
<dbReference type="SMART" id="SM00829">
    <property type="entry name" value="PKS_ER"/>
    <property type="match status" value="1"/>
</dbReference>
<dbReference type="EMBL" id="SRXW01000001">
    <property type="protein sequence ID" value="TGY89876.1"/>
    <property type="molecule type" value="Genomic_DNA"/>
</dbReference>
<dbReference type="OrthoDB" id="7355832at2"/>
<name>A0A4S2H2V8_9PROT</name>
<keyword evidence="1" id="KW-0521">NADP</keyword>
<evidence type="ECO:0000259" key="2">
    <source>
        <dbReference type="SMART" id="SM00829"/>
    </source>
</evidence>
<dbReference type="Gene3D" id="3.90.180.10">
    <property type="entry name" value="Medium-chain alcohol dehydrogenases, catalytic domain"/>
    <property type="match status" value="1"/>
</dbReference>
<proteinExistence type="predicted"/>
<dbReference type="Gene3D" id="3.40.50.720">
    <property type="entry name" value="NAD(P)-binding Rossmann-like Domain"/>
    <property type="match status" value="1"/>
</dbReference>
<gene>
    <name evidence="3" type="ORF">E5163_01685</name>
</gene>
<dbReference type="RefSeq" id="WP_135994373.1">
    <property type="nucleotide sequence ID" value="NZ_CP071057.1"/>
</dbReference>
<dbReference type="InterPro" id="IPR013149">
    <property type="entry name" value="ADH-like_C"/>
</dbReference>
<evidence type="ECO:0000313" key="3">
    <source>
        <dbReference type="EMBL" id="TGY89876.1"/>
    </source>
</evidence>
<dbReference type="Pfam" id="PF08240">
    <property type="entry name" value="ADH_N"/>
    <property type="match status" value="1"/>
</dbReference>
<sequence length="327" mass="34103">MRAIWYDTQGPAEDVLTLGEVDTPEPGPGEVCVWMHASGVNPSDVKTRSGLRGAMAVRRQIPHSDGAGVIKKIGEGVDPARIGERVWVHNAAFRREGGTCAEVCVVPAEWAHPLPDTVSFEQGACLGIPAMTAHRALFCGGRLAGKSVLVTGGAGAVGEMAIQLARWGRAGRIIATASGPEKAAIALAAGADEVVNYRQQDVAEAVRAATGEEGVDLIVEVEFGANLEASAKALKPHGVVASYASTGEPAPRLPFYDLMFLNARIQTVFVYTLTEAQRAAAVHDITAALEAGALTPRVAGVWDLEDTATAHAAVEAGDMIGTVVVRV</sequence>
<dbReference type="SUPFAM" id="SSF51735">
    <property type="entry name" value="NAD(P)-binding Rossmann-fold domains"/>
    <property type="match status" value="1"/>
</dbReference>
<dbReference type="InterPro" id="IPR051603">
    <property type="entry name" value="Zinc-ADH_QOR/CCCR"/>
</dbReference>
<keyword evidence="4" id="KW-1185">Reference proteome</keyword>
<dbReference type="PANTHER" id="PTHR44154">
    <property type="entry name" value="QUINONE OXIDOREDUCTASE"/>
    <property type="match status" value="1"/>
</dbReference>
<dbReference type="InterPro" id="IPR020843">
    <property type="entry name" value="ER"/>
</dbReference>
<dbReference type="Proteomes" id="UP000308054">
    <property type="component" value="Unassembled WGS sequence"/>
</dbReference>
<dbReference type="InterPro" id="IPR011032">
    <property type="entry name" value="GroES-like_sf"/>
</dbReference>
<feature type="domain" description="Enoyl reductase (ER)" evidence="2">
    <location>
        <begin position="12"/>
        <end position="325"/>
    </location>
</feature>
<dbReference type="Pfam" id="PF00107">
    <property type="entry name" value="ADH_zinc_N"/>
    <property type="match status" value="1"/>
</dbReference>
<dbReference type="SUPFAM" id="SSF50129">
    <property type="entry name" value="GroES-like"/>
    <property type="match status" value="1"/>
</dbReference>
<evidence type="ECO:0000256" key="1">
    <source>
        <dbReference type="ARBA" id="ARBA00022857"/>
    </source>
</evidence>
<dbReference type="CDD" id="cd08253">
    <property type="entry name" value="zeta_crystallin"/>
    <property type="match status" value="1"/>
</dbReference>